<dbReference type="RefSeq" id="WP_146519998.1">
    <property type="nucleotide sequence ID" value="NZ_CP151726.1"/>
</dbReference>
<dbReference type="AlphaFoldDB" id="A0A5C6AXE1"/>
<reference evidence="2 3" key="1">
    <citation type="submission" date="2019-02" db="EMBL/GenBank/DDBJ databases">
        <title>Deep-cultivation of Planctomycetes and their phenomic and genomic characterization uncovers novel biology.</title>
        <authorList>
            <person name="Wiegand S."/>
            <person name="Jogler M."/>
            <person name="Boedeker C."/>
            <person name="Pinto D."/>
            <person name="Vollmers J."/>
            <person name="Rivas-Marin E."/>
            <person name="Kohn T."/>
            <person name="Peeters S.H."/>
            <person name="Heuer A."/>
            <person name="Rast P."/>
            <person name="Oberbeckmann S."/>
            <person name="Bunk B."/>
            <person name="Jeske O."/>
            <person name="Meyerdierks A."/>
            <person name="Storesund J.E."/>
            <person name="Kallscheuer N."/>
            <person name="Luecker S."/>
            <person name="Lage O.M."/>
            <person name="Pohl T."/>
            <person name="Merkel B.J."/>
            <person name="Hornburger P."/>
            <person name="Mueller R.-W."/>
            <person name="Bruemmer F."/>
            <person name="Labrenz M."/>
            <person name="Spormann A.M."/>
            <person name="Op Den Camp H."/>
            <person name="Overmann J."/>
            <person name="Amann R."/>
            <person name="Jetten M.S.M."/>
            <person name="Mascher T."/>
            <person name="Medema M.H."/>
            <person name="Devos D.P."/>
            <person name="Kaster A.-K."/>
            <person name="Ovreas L."/>
            <person name="Rohde M."/>
            <person name="Galperin M.Y."/>
            <person name="Jogler C."/>
        </authorList>
    </citation>
    <scope>NUCLEOTIDE SEQUENCE [LARGE SCALE GENOMIC DNA]</scope>
    <source>
        <strain evidence="2 3">Pla52n</strain>
    </source>
</reference>
<accession>A0A5C6AXE1</accession>
<dbReference type="EMBL" id="SJPN01000003">
    <property type="protein sequence ID" value="TWU04603.1"/>
    <property type="molecule type" value="Genomic_DNA"/>
</dbReference>
<dbReference type="OrthoDB" id="291633at2"/>
<proteinExistence type="predicted"/>
<gene>
    <name evidence="2" type="ORF">Pla52n_26450</name>
</gene>
<sequence>MALSFESSDSSALRVRGLFVGVEDFENGVVGASYCSDDATSLHKVFHEQNDDVILLCGEMATGENVLGNLSQLMNRACSGDLLVLFVSTIGIVRHNDLFFLPYDGDGENLLATGVSSKLLINTMGSVADQGVKVLLIFDTSHSGAIGFDISKSQSKNGGGISCFFSASPTEDCYESERLSHGNFSYHLVEGLRGSADVDGNGIITLRNLYDHVYKHTQSDSSNKQHPILIGTLPNETGLLNSG</sequence>
<evidence type="ECO:0000259" key="1">
    <source>
        <dbReference type="Pfam" id="PF00656"/>
    </source>
</evidence>
<dbReference type="Gene3D" id="3.40.50.1460">
    <property type="match status" value="1"/>
</dbReference>
<keyword evidence="3" id="KW-1185">Reference proteome</keyword>
<dbReference type="GO" id="GO:0004197">
    <property type="term" value="F:cysteine-type endopeptidase activity"/>
    <property type="evidence" value="ECO:0007669"/>
    <property type="project" value="InterPro"/>
</dbReference>
<dbReference type="Pfam" id="PF00656">
    <property type="entry name" value="Peptidase_C14"/>
    <property type="match status" value="1"/>
</dbReference>
<comment type="caution">
    <text evidence="2">The sequence shown here is derived from an EMBL/GenBank/DDBJ whole genome shotgun (WGS) entry which is preliminary data.</text>
</comment>
<dbReference type="Proteomes" id="UP000320176">
    <property type="component" value="Unassembled WGS sequence"/>
</dbReference>
<evidence type="ECO:0000313" key="2">
    <source>
        <dbReference type="EMBL" id="TWU04603.1"/>
    </source>
</evidence>
<organism evidence="2 3">
    <name type="scientific">Stieleria varia</name>
    <dbReference type="NCBI Taxonomy" id="2528005"/>
    <lineage>
        <taxon>Bacteria</taxon>
        <taxon>Pseudomonadati</taxon>
        <taxon>Planctomycetota</taxon>
        <taxon>Planctomycetia</taxon>
        <taxon>Pirellulales</taxon>
        <taxon>Pirellulaceae</taxon>
        <taxon>Stieleria</taxon>
    </lineage>
</organism>
<feature type="domain" description="Peptidase C14 caspase" evidence="1">
    <location>
        <begin position="18"/>
        <end position="231"/>
    </location>
</feature>
<dbReference type="InterPro" id="IPR011600">
    <property type="entry name" value="Pept_C14_caspase"/>
</dbReference>
<dbReference type="GO" id="GO:0006508">
    <property type="term" value="P:proteolysis"/>
    <property type="evidence" value="ECO:0007669"/>
    <property type="project" value="InterPro"/>
</dbReference>
<name>A0A5C6AXE1_9BACT</name>
<evidence type="ECO:0000313" key="3">
    <source>
        <dbReference type="Proteomes" id="UP000320176"/>
    </source>
</evidence>
<protein>
    <submittedName>
        <fullName evidence="2">Caspase domain protein</fullName>
    </submittedName>
</protein>